<proteinExistence type="predicted"/>
<keyword evidence="2" id="KW-1185">Reference proteome</keyword>
<organism evidence="1 2">
    <name type="scientific">Leucogyrophana mollusca</name>
    <dbReference type="NCBI Taxonomy" id="85980"/>
    <lineage>
        <taxon>Eukaryota</taxon>
        <taxon>Fungi</taxon>
        <taxon>Dikarya</taxon>
        <taxon>Basidiomycota</taxon>
        <taxon>Agaricomycotina</taxon>
        <taxon>Agaricomycetes</taxon>
        <taxon>Agaricomycetidae</taxon>
        <taxon>Boletales</taxon>
        <taxon>Boletales incertae sedis</taxon>
        <taxon>Leucogyrophana</taxon>
    </lineage>
</organism>
<name>A0ACB8BBQ7_9AGAM</name>
<comment type="caution">
    <text evidence="1">The sequence shown here is derived from an EMBL/GenBank/DDBJ whole genome shotgun (WGS) entry which is preliminary data.</text>
</comment>
<evidence type="ECO:0000313" key="1">
    <source>
        <dbReference type="EMBL" id="KAH7922232.1"/>
    </source>
</evidence>
<protein>
    <submittedName>
        <fullName evidence="1">Uncharacterized protein</fullName>
    </submittedName>
</protein>
<dbReference type="Proteomes" id="UP000790709">
    <property type="component" value="Unassembled WGS sequence"/>
</dbReference>
<evidence type="ECO:0000313" key="2">
    <source>
        <dbReference type="Proteomes" id="UP000790709"/>
    </source>
</evidence>
<sequence>MRTLGHFGLMCRFANAGVRGQWWVVTAASRLGRTRGGKLEVWRPKWRSFETEANRVGVDERRKSGIPPIFCGFVRHEVRIVRSAHQVPEAESTPGHHRHLPAVIDNVERHGHARQPPFPFDAEGILSLDCVPATKRLIYQRELQRRVGAVRFRALSDGDG</sequence>
<dbReference type="EMBL" id="MU266493">
    <property type="protein sequence ID" value="KAH7922232.1"/>
    <property type="molecule type" value="Genomic_DNA"/>
</dbReference>
<reference evidence="1" key="1">
    <citation type="journal article" date="2021" name="New Phytol.">
        <title>Evolutionary innovations through gain and loss of genes in the ectomycorrhizal Boletales.</title>
        <authorList>
            <person name="Wu G."/>
            <person name="Miyauchi S."/>
            <person name="Morin E."/>
            <person name="Kuo A."/>
            <person name="Drula E."/>
            <person name="Varga T."/>
            <person name="Kohler A."/>
            <person name="Feng B."/>
            <person name="Cao Y."/>
            <person name="Lipzen A."/>
            <person name="Daum C."/>
            <person name="Hundley H."/>
            <person name="Pangilinan J."/>
            <person name="Johnson J."/>
            <person name="Barry K."/>
            <person name="LaButti K."/>
            <person name="Ng V."/>
            <person name="Ahrendt S."/>
            <person name="Min B."/>
            <person name="Choi I.G."/>
            <person name="Park H."/>
            <person name="Plett J.M."/>
            <person name="Magnuson J."/>
            <person name="Spatafora J.W."/>
            <person name="Nagy L.G."/>
            <person name="Henrissat B."/>
            <person name="Grigoriev I.V."/>
            <person name="Yang Z.L."/>
            <person name="Xu J."/>
            <person name="Martin F.M."/>
        </authorList>
    </citation>
    <scope>NUCLEOTIDE SEQUENCE</scope>
    <source>
        <strain evidence="1">KUC20120723A-06</strain>
    </source>
</reference>
<accession>A0ACB8BBQ7</accession>
<gene>
    <name evidence="1" type="ORF">BV22DRAFT_1121644</name>
</gene>